<organism evidence="8">
    <name type="scientific">Leucothrix mucor</name>
    <dbReference type="NCBI Taxonomy" id="45248"/>
    <lineage>
        <taxon>Bacteria</taxon>
        <taxon>Pseudomonadati</taxon>
        <taxon>Pseudomonadota</taxon>
        <taxon>Gammaproteobacteria</taxon>
        <taxon>Thiotrichales</taxon>
        <taxon>Thiotrichaceae</taxon>
        <taxon>Leucothrix</taxon>
    </lineage>
</organism>
<evidence type="ECO:0000313" key="8">
    <source>
        <dbReference type="EMBL" id="HFC93170.1"/>
    </source>
</evidence>
<dbReference type="Pfam" id="PF13356">
    <property type="entry name" value="Arm-DNA-bind_3"/>
    <property type="match status" value="1"/>
</dbReference>
<evidence type="ECO:0000259" key="6">
    <source>
        <dbReference type="PROSITE" id="PS51898"/>
    </source>
</evidence>
<dbReference type="InterPro" id="IPR013762">
    <property type="entry name" value="Integrase-like_cat_sf"/>
</dbReference>
<dbReference type="GO" id="GO:0003677">
    <property type="term" value="F:DNA binding"/>
    <property type="evidence" value="ECO:0007669"/>
    <property type="project" value="UniProtKB-UniRule"/>
</dbReference>
<accession>A0A7V2WVT1</accession>
<keyword evidence="4" id="KW-0233">DNA recombination</keyword>
<dbReference type="Proteomes" id="UP000885750">
    <property type="component" value="Unassembled WGS sequence"/>
</dbReference>
<keyword evidence="3 5" id="KW-0238">DNA-binding</keyword>
<dbReference type="GO" id="GO:0006310">
    <property type="term" value="P:DNA recombination"/>
    <property type="evidence" value="ECO:0007669"/>
    <property type="project" value="UniProtKB-KW"/>
</dbReference>
<evidence type="ECO:0000256" key="5">
    <source>
        <dbReference type="PROSITE-ProRule" id="PRU01248"/>
    </source>
</evidence>
<dbReference type="CDD" id="cd00801">
    <property type="entry name" value="INT_P4_C"/>
    <property type="match status" value="1"/>
</dbReference>
<dbReference type="InterPro" id="IPR011010">
    <property type="entry name" value="DNA_brk_join_enz"/>
</dbReference>
<dbReference type="PANTHER" id="PTHR30629:SF2">
    <property type="entry name" value="PROPHAGE INTEGRASE INTS-RELATED"/>
    <property type="match status" value="1"/>
</dbReference>
<dbReference type="InterPro" id="IPR002104">
    <property type="entry name" value="Integrase_catalytic"/>
</dbReference>
<evidence type="ECO:0000256" key="4">
    <source>
        <dbReference type="ARBA" id="ARBA00023172"/>
    </source>
</evidence>
<dbReference type="PANTHER" id="PTHR30629">
    <property type="entry name" value="PROPHAGE INTEGRASE"/>
    <property type="match status" value="1"/>
</dbReference>
<dbReference type="AlphaFoldDB" id="A0A7V2WVT1"/>
<evidence type="ECO:0000256" key="1">
    <source>
        <dbReference type="ARBA" id="ARBA00008857"/>
    </source>
</evidence>
<dbReference type="Pfam" id="PF00589">
    <property type="entry name" value="Phage_integrase"/>
    <property type="match status" value="1"/>
</dbReference>
<comment type="similarity">
    <text evidence="1">Belongs to the 'phage' integrase family.</text>
</comment>
<dbReference type="EMBL" id="DRMS01000384">
    <property type="protein sequence ID" value="HFC93170.1"/>
    <property type="molecule type" value="Genomic_DNA"/>
</dbReference>
<protein>
    <submittedName>
        <fullName evidence="8">DUF4102 domain-containing protein</fullName>
    </submittedName>
</protein>
<dbReference type="Pfam" id="PF22022">
    <property type="entry name" value="Phage_int_M"/>
    <property type="match status" value="1"/>
</dbReference>
<dbReference type="InterPro" id="IPR025166">
    <property type="entry name" value="Integrase_DNA_bind_dom"/>
</dbReference>
<dbReference type="Gene3D" id="1.10.443.10">
    <property type="entry name" value="Intergrase catalytic core"/>
    <property type="match status" value="1"/>
</dbReference>
<dbReference type="InterPro" id="IPR050808">
    <property type="entry name" value="Phage_Integrase"/>
</dbReference>
<dbReference type="InterPro" id="IPR044068">
    <property type="entry name" value="CB"/>
</dbReference>
<proteinExistence type="inferred from homology"/>
<evidence type="ECO:0000259" key="7">
    <source>
        <dbReference type="PROSITE" id="PS51900"/>
    </source>
</evidence>
<dbReference type="Gene3D" id="3.30.160.390">
    <property type="entry name" value="Integrase, DNA-binding domain"/>
    <property type="match status" value="1"/>
</dbReference>
<dbReference type="InterPro" id="IPR010998">
    <property type="entry name" value="Integrase_recombinase_N"/>
</dbReference>
<dbReference type="InterPro" id="IPR038488">
    <property type="entry name" value="Integrase_DNA-bd_sf"/>
</dbReference>
<reference evidence="8" key="1">
    <citation type="journal article" date="2020" name="mSystems">
        <title>Genome- and Community-Level Interaction Insights into Carbon Utilization and Element Cycling Functions of Hydrothermarchaeota in Hydrothermal Sediment.</title>
        <authorList>
            <person name="Zhou Z."/>
            <person name="Liu Y."/>
            <person name="Xu W."/>
            <person name="Pan J."/>
            <person name="Luo Z.H."/>
            <person name="Li M."/>
        </authorList>
    </citation>
    <scope>NUCLEOTIDE SEQUENCE [LARGE SCALE GENOMIC DNA]</scope>
    <source>
        <strain evidence="8">HyVt-493</strain>
    </source>
</reference>
<dbReference type="InterPro" id="IPR053876">
    <property type="entry name" value="Phage_int_M"/>
</dbReference>
<name>A0A7V2WVT1_LEUMU</name>
<dbReference type="Gene3D" id="1.10.150.130">
    <property type="match status" value="1"/>
</dbReference>
<feature type="domain" description="Tyr recombinase" evidence="6">
    <location>
        <begin position="206"/>
        <end position="392"/>
    </location>
</feature>
<evidence type="ECO:0000256" key="2">
    <source>
        <dbReference type="ARBA" id="ARBA00022908"/>
    </source>
</evidence>
<dbReference type="PROSITE" id="PS51900">
    <property type="entry name" value="CB"/>
    <property type="match status" value="1"/>
</dbReference>
<keyword evidence="2" id="KW-0229">DNA integration</keyword>
<evidence type="ECO:0000256" key="3">
    <source>
        <dbReference type="ARBA" id="ARBA00023125"/>
    </source>
</evidence>
<comment type="caution">
    <text evidence="8">The sequence shown here is derived from an EMBL/GenBank/DDBJ whole genome shotgun (WGS) entry which is preliminary data.</text>
</comment>
<feature type="domain" description="Core-binding (CB)" evidence="7">
    <location>
        <begin position="101"/>
        <end position="182"/>
    </location>
</feature>
<gene>
    <name evidence="8" type="ORF">ENJ51_10200</name>
</gene>
<dbReference type="SUPFAM" id="SSF56349">
    <property type="entry name" value="DNA breaking-rejoining enzymes"/>
    <property type="match status" value="1"/>
</dbReference>
<dbReference type="GO" id="GO:0015074">
    <property type="term" value="P:DNA integration"/>
    <property type="evidence" value="ECO:0007669"/>
    <property type="project" value="UniProtKB-KW"/>
</dbReference>
<sequence>MIRRLNDVMVRQAKPNEDGSPKKYTDGGQMYLVASKTGKYWRYNYKFAGKSKTFAMGSYPNVSLKDARIEHEEARELLGRGIDPNEYKKMRRLSGSNFKNNSLEAVALEWFAMWKDDNSESHTQRTLARLKNDVFPFLGSRLIDSIEPPEILMLLRRVESRGALETAHRVKQLIGQVFRYAVATGRAQRDQTADLKDALKPYRKKHFPAITDPVEFGHLLRVIEEYHGSLVVRCAFKLSPLVMLRPSELAGAKWCEIDFNTATWTIPVKRMKAKKHIKEENATSHIVPLSKQAIIILREIELLTGRFEHVFTGARNRRKSMSSATVNMALKRLGYGETMKAHSFRTTASTLLNQMNYNPDAIERQLAHKDKDRVRAVYNRAEYVEERREMLQYWADYLDNLRTGTDIIPFKKRA</sequence>
<dbReference type="PROSITE" id="PS51898">
    <property type="entry name" value="TYR_RECOMBINASE"/>
    <property type="match status" value="1"/>
</dbReference>